<evidence type="ECO:0000256" key="1">
    <source>
        <dbReference type="SAM" id="Phobius"/>
    </source>
</evidence>
<comment type="caution">
    <text evidence="2">The sequence shown here is derived from an EMBL/GenBank/DDBJ whole genome shotgun (WGS) entry which is preliminary data.</text>
</comment>
<keyword evidence="1" id="KW-0472">Membrane</keyword>
<sequence>MTNGVLWMEIVIVAGFVGLCPYTRKQILNAVGLDDYLVLFYPIYDAFVSTSSHSGLGRKSADIGDPHIYVTAAKYEIFSQVAGIMAIGVGKLAVGSLLLRIVRNKIQIIII</sequence>
<dbReference type="AlphaFoldDB" id="A0A3A2ZIB8"/>
<keyword evidence="1" id="KW-0812">Transmembrane</keyword>
<dbReference type="Proteomes" id="UP000266188">
    <property type="component" value="Unassembled WGS sequence"/>
</dbReference>
<organism evidence="2 3">
    <name type="scientific">Aspergillus sclerotialis</name>
    <dbReference type="NCBI Taxonomy" id="2070753"/>
    <lineage>
        <taxon>Eukaryota</taxon>
        <taxon>Fungi</taxon>
        <taxon>Dikarya</taxon>
        <taxon>Ascomycota</taxon>
        <taxon>Pezizomycotina</taxon>
        <taxon>Eurotiomycetes</taxon>
        <taxon>Eurotiomycetidae</taxon>
        <taxon>Eurotiales</taxon>
        <taxon>Aspergillaceae</taxon>
        <taxon>Aspergillus</taxon>
        <taxon>Aspergillus subgen. Polypaecilum</taxon>
    </lineage>
</organism>
<evidence type="ECO:0000313" key="3">
    <source>
        <dbReference type="Proteomes" id="UP000266188"/>
    </source>
</evidence>
<protein>
    <submittedName>
        <fullName evidence="2">Integral membrane protein</fullName>
    </submittedName>
</protein>
<keyword evidence="3" id="KW-1185">Reference proteome</keyword>
<feature type="transmembrane region" description="Helical" evidence="1">
    <location>
        <begin position="6"/>
        <end position="24"/>
    </location>
</feature>
<gene>
    <name evidence="2" type="ORF">PHISCL_04797</name>
</gene>
<evidence type="ECO:0000313" key="2">
    <source>
        <dbReference type="EMBL" id="RJE22852.1"/>
    </source>
</evidence>
<proteinExistence type="predicted"/>
<dbReference type="EMBL" id="MVGC01000147">
    <property type="protein sequence ID" value="RJE22852.1"/>
    <property type="molecule type" value="Genomic_DNA"/>
</dbReference>
<dbReference type="OrthoDB" id="3923077at2759"/>
<feature type="transmembrane region" description="Helical" evidence="1">
    <location>
        <begin position="77"/>
        <end position="99"/>
    </location>
</feature>
<accession>A0A3A2ZIB8</accession>
<name>A0A3A2ZIB8_9EURO</name>
<feature type="transmembrane region" description="Helical" evidence="1">
    <location>
        <begin position="36"/>
        <end position="57"/>
    </location>
</feature>
<reference evidence="3" key="1">
    <citation type="submission" date="2017-02" db="EMBL/GenBank/DDBJ databases">
        <authorList>
            <person name="Tafer H."/>
            <person name="Lopandic K."/>
        </authorList>
    </citation>
    <scope>NUCLEOTIDE SEQUENCE [LARGE SCALE GENOMIC DNA]</scope>
    <source>
        <strain evidence="3">CBS 366.77</strain>
    </source>
</reference>
<keyword evidence="1" id="KW-1133">Transmembrane helix</keyword>